<protein>
    <submittedName>
        <fullName evidence="2">Uncharacterized protein</fullName>
    </submittedName>
</protein>
<evidence type="ECO:0000313" key="3">
    <source>
        <dbReference type="Proteomes" id="UP000489600"/>
    </source>
</evidence>
<evidence type="ECO:0000256" key="1">
    <source>
        <dbReference type="SAM" id="MobiDB-lite"/>
    </source>
</evidence>
<dbReference type="AlphaFoldDB" id="A0A565BAI6"/>
<evidence type="ECO:0000313" key="2">
    <source>
        <dbReference type="EMBL" id="VVA98603.1"/>
    </source>
</evidence>
<gene>
    <name evidence="2" type="ORF">ANE_LOCUS9048</name>
</gene>
<feature type="compositionally biased region" description="Low complexity" evidence="1">
    <location>
        <begin position="65"/>
        <end position="82"/>
    </location>
</feature>
<reference evidence="2" key="1">
    <citation type="submission" date="2019-07" db="EMBL/GenBank/DDBJ databases">
        <authorList>
            <person name="Dittberner H."/>
        </authorList>
    </citation>
    <scope>NUCLEOTIDE SEQUENCE [LARGE SCALE GENOMIC DNA]</scope>
</reference>
<dbReference type="EMBL" id="CABITT030000003">
    <property type="protein sequence ID" value="VVA98603.1"/>
    <property type="molecule type" value="Genomic_DNA"/>
</dbReference>
<name>A0A565BAI6_9BRAS</name>
<feature type="compositionally biased region" description="Pro residues" evidence="1">
    <location>
        <begin position="132"/>
        <end position="141"/>
    </location>
</feature>
<dbReference type="PRINTS" id="PR01217">
    <property type="entry name" value="PRICHEXTENSN"/>
</dbReference>
<organism evidence="2 3">
    <name type="scientific">Arabis nemorensis</name>
    <dbReference type="NCBI Taxonomy" id="586526"/>
    <lineage>
        <taxon>Eukaryota</taxon>
        <taxon>Viridiplantae</taxon>
        <taxon>Streptophyta</taxon>
        <taxon>Embryophyta</taxon>
        <taxon>Tracheophyta</taxon>
        <taxon>Spermatophyta</taxon>
        <taxon>Magnoliopsida</taxon>
        <taxon>eudicotyledons</taxon>
        <taxon>Gunneridae</taxon>
        <taxon>Pentapetalae</taxon>
        <taxon>rosids</taxon>
        <taxon>malvids</taxon>
        <taxon>Brassicales</taxon>
        <taxon>Brassicaceae</taxon>
        <taxon>Arabideae</taxon>
        <taxon>Arabis</taxon>
    </lineage>
</organism>
<feature type="compositionally biased region" description="Low complexity" evidence="1">
    <location>
        <begin position="142"/>
        <end position="152"/>
    </location>
</feature>
<feature type="compositionally biased region" description="Low complexity" evidence="1">
    <location>
        <begin position="114"/>
        <end position="131"/>
    </location>
</feature>
<dbReference type="Proteomes" id="UP000489600">
    <property type="component" value="Unassembled WGS sequence"/>
</dbReference>
<sequence>MFSLPTEYKNFWFSHPIYSFLFSLFYNFFLLSDVENDSENLTSAPAAANTTDTTGVPTDPPPAPTSTGTPAAVTPTGTSGVPTAPPPAPTSSTPPAETPTGTSGVPTAPPPAPTSTGTPPAATPTGTSGVPTAPPPAPTPTGTPKVPTGPATQSTTRFLQERVLTHLLRLIRSLTHTLRGLNKGGYFVIL</sequence>
<proteinExistence type="predicted"/>
<feature type="compositionally biased region" description="Low complexity" evidence="1">
    <location>
        <begin position="90"/>
        <end position="106"/>
    </location>
</feature>
<accession>A0A565BAI6</accession>
<comment type="caution">
    <text evidence="2">The sequence shown here is derived from an EMBL/GenBank/DDBJ whole genome shotgun (WGS) entry which is preliminary data.</text>
</comment>
<keyword evidence="3" id="KW-1185">Reference proteome</keyword>
<feature type="region of interest" description="Disordered" evidence="1">
    <location>
        <begin position="45"/>
        <end position="153"/>
    </location>
</feature>